<dbReference type="InterPro" id="IPR054353">
    <property type="entry name" value="IstA-like_C"/>
</dbReference>
<evidence type="ECO:0000256" key="1">
    <source>
        <dbReference type="ARBA" id="ARBA00009277"/>
    </source>
</evidence>
<dbReference type="EMBL" id="CP042652">
    <property type="protein sequence ID" value="QKE29550.1"/>
    <property type="molecule type" value="Genomic_DNA"/>
</dbReference>
<dbReference type="Pfam" id="PF22483">
    <property type="entry name" value="Mu-transpos_C_2"/>
    <property type="match status" value="1"/>
</dbReference>
<dbReference type="InterPro" id="IPR012337">
    <property type="entry name" value="RNaseH-like_sf"/>
</dbReference>
<dbReference type="SUPFAM" id="SSF53098">
    <property type="entry name" value="Ribonuclease H-like"/>
    <property type="match status" value="1"/>
</dbReference>
<evidence type="ECO:0000313" key="5">
    <source>
        <dbReference type="Proteomes" id="UP000503483"/>
    </source>
</evidence>
<evidence type="ECO:0000313" key="4">
    <source>
        <dbReference type="EMBL" id="QKE29962.1"/>
    </source>
</evidence>
<dbReference type="KEGG" id="paco:AACT_2902"/>
<dbReference type="Gene3D" id="3.30.420.10">
    <property type="entry name" value="Ribonuclease H-like superfamily/Ribonuclease H"/>
    <property type="match status" value="1"/>
</dbReference>
<comment type="similarity">
    <text evidence="1">Belongs to the transposase IS21/IS408/IS1162 family.</text>
</comment>
<evidence type="ECO:0000313" key="3">
    <source>
        <dbReference type="EMBL" id="QKE29550.1"/>
    </source>
</evidence>
<proteinExistence type="inferred from homology"/>
<feature type="domain" description="Integrase catalytic" evidence="2">
    <location>
        <begin position="135"/>
        <end position="330"/>
    </location>
</feature>
<gene>
    <name evidence="3" type="ORF">AACT_2459</name>
    <name evidence="4" type="ORF">AACT_2902</name>
</gene>
<dbReference type="InterPro" id="IPR036397">
    <property type="entry name" value="RNaseH_sf"/>
</dbReference>
<dbReference type="GO" id="GO:0003676">
    <property type="term" value="F:nucleic acid binding"/>
    <property type="evidence" value="ECO:0007669"/>
    <property type="project" value="InterPro"/>
</dbReference>
<protein>
    <submittedName>
        <fullName evidence="4">Transposase, IS21 family</fullName>
    </submittedName>
</protein>
<dbReference type="EMBL" id="CP042652">
    <property type="protein sequence ID" value="QKE29962.1"/>
    <property type="molecule type" value="Genomic_DNA"/>
</dbReference>
<reference evidence="4 5" key="1">
    <citation type="submission" date="2019-08" db="EMBL/GenBank/DDBJ databases">
        <title>Complete genome sequence of Arcobacter acticola.</title>
        <authorList>
            <person name="Miller W."/>
        </authorList>
    </citation>
    <scope>NUCLEOTIDE SEQUENCE [LARGE SCALE GENOMIC DNA]</scope>
    <source>
        <strain evidence="4 5">KCTC 52212</strain>
    </source>
</reference>
<accession>A0A6M8EIM1</accession>
<dbReference type="NCBIfam" id="NF033546">
    <property type="entry name" value="transpos_IS21"/>
    <property type="match status" value="1"/>
</dbReference>
<dbReference type="PROSITE" id="PS50994">
    <property type="entry name" value="INTEGRASE"/>
    <property type="match status" value="1"/>
</dbReference>
<dbReference type="GO" id="GO:0015074">
    <property type="term" value="P:DNA integration"/>
    <property type="evidence" value="ECO:0007669"/>
    <property type="project" value="InterPro"/>
</dbReference>
<keyword evidence="5" id="KW-1185">Reference proteome</keyword>
<dbReference type="PANTHER" id="PTHR35004:SF8">
    <property type="entry name" value="TRANSPOSASE RV3428C-RELATED"/>
    <property type="match status" value="1"/>
</dbReference>
<organism evidence="4 5">
    <name type="scientific">Arcobacter acticola</name>
    <dbReference type="NCBI Taxonomy" id="1849015"/>
    <lineage>
        <taxon>Bacteria</taxon>
        <taxon>Pseudomonadati</taxon>
        <taxon>Campylobacterota</taxon>
        <taxon>Epsilonproteobacteria</taxon>
        <taxon>Campylobacterales</taxon>
        <taxon>Arcobacteraceae</taxon>
        <taxon>Arcobacter</taxon>
    </lineage>
</organism>
<dbReference type="PANTHER" id="PTHR35004">
    <property type="entry name" value="TRANSPOSASE RV3428C-RELATED"/>
    <property type="match status" value="1"/>
</dbReference>
<name>A0A6M8EIM1_9BACT</name>
<dbReference type="InterPro" id="IPR001584">
    <property type="entry name" value="Integrase_cat-core"/>
</dbReference>
<dbReference type="KEGG" id="paco:AACT_2459"/>
<dbReference type="AlphaFoldDB" id="A0A6M8EIM1"/>
<evidence type="ECO:0000259" key="2">
    <source>
        <dbReference type="PROSITE" id="PS50994"/>
    </source>
</evidence>
<sequence length="513" mass="60055">MRRLSMKKIKDVLRLRFITNISYRQISRALNTPSSTAADYCKRFEITNYKIDEFLTLDEDEIYQLLFPEKSLPKTYKTRPIPNVEYIHKEIAKKGVTFELLWQEYKEQYPDGYGCSQFKEYYYKYKKRLNPSMRQTYIPGEKMFVDYSGLTVPIVDLSTGEFIKAQIFVSVLGLSGYTYVHATASQKVEDFIKSHVKAFEFYEGVPKILVPDNLKSAIISNNKKGIVFNDNYAELSRHYNFAIEPARVRKPQDKAKAEQGVQGIQRWILAVFRNKTFFNVDEINEAISPLLDIYNNKIIKRIGKSRTYLFEENEKKFLEVLPANRFIYKELKIASVNIDYHVELNRSFYSVPFKYLKEKVEIKYSTTLVEIYYKSKLIATHPRLYKINDSSTIKEHMPLNHQYQNEKMNPQRLISWGRNIGVEAKEFVEKRLDEAQYPVKAYRTLIAILSLAKLYGKIELNLALAYALKIDAKSVKSIESILSKKLYLVAANNVVKSNVFNNHENIRGSDYYK</sequence>
<dbReference type="Proteomes" id="UP000503483">
    <property type="component" value="Chromosome"/>
</dbReference>